<dbReference type="PRINTS" id="PR01609">
    <property type="entry name" value="CD36FAMILY"/>
</dbReference>
<keyword evidence="7" id="KW-0325">Glycoprotein</keyword>
<feature type="transmembrane region" description="Helical" evidence="8">
    <location>
        <begin position="455"/>
        <end position="476"/>
    </location>
</feature>
<dbReference type="EMBL" id="VVIM01000011">
    <property type="protein sequence ID" value="KAB0791760.1"/>
    <property type="molecule type" value="Genomic_DNA"/>
</dbReference>
<evidence type="ECO:0000256" key="4">
    <source>
        <dbReference type="ARBA" id="ARBA00022692"/>
    </source>
</evidence>
<reference evidence="9 10" key="1">
    <citation type="journal article" date="2018" name="Elife">
        <title>Firefly genomes illuminate parallel origins of bioluminescence in beetles.</title>
        <authorList>
            <person name="Fallon T.R."/>
            <person name="Lower S.E."/>
            <person name="Chang C.H."/>
            <person name="Bessho-Uehara M."/>
            <person name="Martin G.J."/>
            <person name="Bewick A.J."/>
            <person name="Behringer M."/>
            <person name="Debat H.J."/>
            <person name="Wong I."/>
            <person name="Day J.C."/>
            <person name="Suvorov A."/>
            <person name="Silva C.J."/>
            <person name="Stanger-Hall K.F."/>
            <person name="Hall D.W."/>
            <person name="Schmitz R.J."/>
            <person name="Nelson D.R."/>
            <person name="Lewis S.M."/>
            <person name="Shigenobu S."/>
            <person name="Bybee S.M."/>
            <person name="Larracuente A.M."/>
            <person name="Oba Y."/>
            <person name="Weng J.K."/>
        </authorList>
    </citation>
    <scope>NUCLEOTIDE SEQUENCE [LARGE SCALE GENOMIC DNA]</scope>
    <source>
        <strain evidence="9">1611_PpyrPB1</strain>
        <tissue evidence="9">Whole body</tissue>
    </source>
</reference>
<dbReference type="InterPro" id="IPR002159">
    <property type="entry name" value="CD36_fam"/>
</dbReference>
<evidence type="ECO:0008006" key="11">
    <source>
        <dbReference type="Google" id="ProtNLM"/>
    </source>
</evidence>
<keyword evidence="5 8" id="KW-1133">Transmembrane helix</keyword>
<comment type="similarity">
    <text evidence="2">Belongs to the CD36 family.</text>
</comment>
<gene>
    <name evidence="9" type="ORF">PPYR_03560</name>
</gene>
<sequence length="495" mass="55924">MWWASIPKGIKTKASFLLLSLGVLFGTTSLLIFTLDPVDILTRKILEIKPYNFAFGIWKDPPYEVMGKVYIFNVTNGQAFLDGEEKLKFIEVGPYVYKEAIYRTNISVNNDGTLSFISRRTIQFMHELSVGDPLKDTLWLPNLPLLGIISTMSDNVLPVRMAVGYLSLLLSGNEFLNLTVDDYLFGYDDHLITLASQFMPNWIHFSRFGVADRLMSLDNASNIASMTLEPGLGQYSVKDFNGSPRLEQWGDGSNSTCGLIRGAYVDPVFPRNLPKDATLTLYRHGFCRPIPIHYNHTDTDKYGYKTYTYALSDHFLAPLSENPNNHCYCKKARCDLKGIGDISPCYYGVPIAISQPHFLNADPKLLEDVGGLSPDPRKHNFYTVIHPESGLALEVKFRIQLNLNVPDTDFNYKTRPFNNLVVPLVWLELSVDGPPALIKITIDLLFVVLPWVQQILRAMFAFLGATLPMVAAWIYLTKLKCLELDSTREKIVLLK</sequence>
<dbReference type="OrthoDB" id="18585at2759"/>
<comment type="subcellular location">
    <subcellularLocation>
        <location evidence="1">Cell membrane</location>
    </subcellularLocation>
</comment>
<evidence type="ECO:0000313" key="9">
    <source>
        <dbReference type="EMBL" id="KAB0791760.1"/>
    </source>
</evidence>
<keyword evidence="6 8" id="KW-0472">Membrane</keyword>
<evidence type="ECO:0000256" key="6">
    <source>
        <dbReference type="ARBA" id="ARBA00023136"/>
    </source>
</evidence>
<proteinExistence type="inferred from homology"/>
<dbReference type="AlphaFoldDB" id="A0A5N4A356"/>
<evidence type="ECO:0000256" key="3">
    <source>
        <dbReference type="ARBA" id="ARBA00022475"/>
    </source>
</evidence>
<dbReference type="FunCoup" id="A0A5N4A356">
    <property type="interactions" value="27"/>
</dbReference>
<dbReference type="Proteomes" id="UP000327044">
    <property type="component" value="Unassembled WGS sequence"/>
</dbReference>
<evidence type="ECO:0000256" key="1">
    <source>
        <dbReference type="ARBA" id="ARBA00004236"/>
    </source>
</evidence>
<evidence type="ECO:0000256" key="5">
    <source>
        <dbReference type="ARBA" id="ARBA00022989"/>
    </source>
</evidence>
<accession>A0A5N4A356</accession>
<dbReference type="GO" id="GO:0005886">
    <property type="term" value="C:plasma membrane"/>
    <property type="evidence" value="ECO:0007669"/>
    <property type="project" value="UniProtKB-SubCell"/>
</dbReference>
<evidence type="ECO:0000313" key="10">
    <source>
        <dbReference type="Proteomes" id="UP000327044"/>
    </source>
</evidence>
<keyword evidence="3" id="KW-1003">Cell membrane</keyword>
<dbReference type="InParanoid" id="A0A5N4A356"/>
<comment type="caution">
    <text evidence="9">The sequence shown here is derived from an EMBL/GenBank/DDBJ whole genome shotgun (WGS) entry which is preliminary data.</text>
</comment>
<dbReference type="PANTHER" id="PTHR11923:SF104">
    <property type="entry name" value="FI07620P"/>
    <property type="match status" value="1"/>
</dbReference>
<dbReference type="Pfam" id="PF01130">
    <property type="entry name" value="CD36"/>
    <property type="match status" value="1"/>
</dbReference>
<evidence type="ECO:0000256" key="8">
    <source>
        <dbReference type="SAM" id="Phobius"/>
    </source>
</evidence>
<organism evidence="9 10">
    <name type="scientific">Photinus pyralis</name>
    <name type="common">Common eastern firefly</name>
    <name type="synonym">Lampyris pyralis</name>
    <dbReference type="NCBI Taxonomy" id="7054"/>
    <lineage>
        <taxon>Eukaryota</taxon>
        <taxon>Metazoa</taxon>
        <taxon>Ecdysozoa</taxon>
        <taxon>Arthropoda</taxon>
        <taxon>Hexapoda</taxon>
        <taxon>Insecta</taxon>
        <taxon>Pterygota</taxon>
        <taxon>Neoptera</taxon>
        <taxon>Endopterygota</taxon>
        <taxon>Coleoptera</taxon>
        <taxon>Polyphaga</taxon>
        <taxon>Elateriformia</taxon>
        <taxon>Elateroidea</taxon>
        <taxon>Lampyridae</taxon>
        <taxon>Lampyrinae</taxon>
        <taxon>Photinus</taxon>
    </lineage>
</organism>
<protein>
    <recommendedName>
        <fullName evidence="11">Scavenger receptor class B member 1</fullName>
    </recommendedName>
</protein>
<name>A0A5N4A356_PHOPY</name>
<dbReference type="PANTHER" id="PTHR11923">
    <property type="entry name" value="SCAVENGER RECEPTOR CLASS B TYPE-1 SR-B1"/>
    <property type="match status" value="1"/>
</dbReference>
<keyword evidence="10" id="KW-1185">Reference proteome</keyword>
<evidence type="ECO:0000256" key="2">
    <source>
        <dbReference type="ARBA" id="ARBA00010532"/>
    </source>
</evidence>
<evidence type="ECO:0000256" key="7">
    <source>
        <dbReference type="ARBA" id="ARBA00023180"/>
    </source>
</evidence>
<dbReference type="GO" id="GO:0005737">
    <property type="term" value="C:cytoplasm"/>
    <property type="evidence" value="ECO:0007669"/>
    <property type="project" value="TreeGrafter"/>
</dbReference>
<dbReference type="GO" id="GO:0005044">
    <property type="term" value="F:scavenger receptor activity"/>
    <property type="evidence" value="ECO:0007669"/>
    <property type="project" value="TreeGrafter"/>
</dbReference>
<keyword evidence="4 8" id="KW-0812">Transmembrane</keyword>